<reference evidence="1" key="1">
    <citation type="submission" date="2021-01" db="EMBL/GenBank/DDBJ databases">
        <authorList>
            <person name="Corre E."/>
            <person name="Pelletier E."/>
            <person name="Niang G."/>
            <person name="Scheremetjew M."/>
            <person name="Finn R."/>
            <person name="Kale V."/>
            <person name="Holt S."/>
            <person name="Cochrane G."/>
            <person name="Meng A."/>
            <person name="Brown T."/>
            <person name="Cohen L."/>
        </authorList>
    </citation>
    <scope>NUCLEOTIDE SEQUENCE</scope>
    <source>
        <strain evidence="1">RCC3387</strain>
    </source>
</reference>
<accession>A0A7S2NT87</accession>
<gene>
    <name evidence="1" type="ORF">BRAN1462_LOCUS21417</name>
</gene>
<sequence length="145" mass="15835">MAIVSHSNFLRTTVKEACGCGKEDAYFDNNAAKSVSYTFSFKRDGSEVKPVSIHEDAGSCEVIDFQPLVWHSKETGIKRPYLCQADYHRCSTTSPKAMGLTEEGATARKESPSIVHPDQAQHPGHVCCTDLDLGEPGIQDTNSVD</sequence>
<name>A0A7S2NT87_9DINO</name>
<proteinExistence type="predicted"/>
<dbReference type="EMBL" id="HBGW01033902">
    <property type="protein sequence ID" value="CAD9556942.1"/>
    <property type="molecule type" value="Transcribed_RNA"/>
</dbReference>
<organism evidence="1">
    <name type="scientific">Zooxanthella nutricula</name>
    <dbReference type="NCBI Taxonomy" id="1333877"/>
    <lineage>
        <taxon>Eukaryota</taxon>
        <taxon>Sar</taxon>
        <taxon>Alveolata</taxon>
        <taxon>Dinophyceae</taxon>
        <taxon>Peridiniales</taxon>
        <taxon>Peridiniales incertae sedis</taxon>
        <taxon>Zooxanthella</taxon>
    </lineage>
</organism>
<evidence type="ECO:0000313" key="1">
    <source>
        <dbReference type="EMBL" id="CAD9556942.1"/>
    </source>
</evidence>
<protein>
    <submittedName>
        <fullName evidence="1">Uncharacterized protein</fullName>
    </submittedName>
</protein>
<dbReference type="AlphaFoldDB" id="A0A7S2NT87"/>